<reference evidence="9 10" key="1">
    <citation type="submission" date="2020-08" db="EMBL/GenBank/DDBJ databases">
        <title>Genomic Encyclopedia of Type Strains, Phase IV (KMG-IV): sequencing the most valuable type-strain genomes for metagenomic binning, comparative biology and taxonomic classification.</title>
        <authorList>
            <person name="Goeker M."/>
        </authorList>
    </citation>
    <scope>NUCLEOTIDE SEQUENCE [LARGE SCALE GENOMIC DNA]</scope>
    <source>
        <strain evidence="9 10">DSM 101730</strain>
    </source>
</reference>
<dbReference type="GO" id="GO:0003697">
    <property type="term" value="F:single-stranded DNA binding"/>
    <property type="evidence" value="ECO:0007669"/>
    <property type="project" value="InterPro"/>
</dbReference>
<gene>
    <name evidence="9" type="ORF">HNP73_003777</name>
</gene>
<evidence type="ECO:0000256" key="4">
    <source>
        <dbReference type="ARBA" id="ARBA00022801"/>
    </source>
</evidence>
<dbReference type="RefSeq" id="WP_184153482.1">
    <property type="nucleotide sequence ID" value="NZ_JACHFM010000004.1"/>
</dbReference>
<protein>
    <recommendedName>
        <fullName evidence="8">Abasic site processing protein</fullName>
        <ecNumber evidence="8">3.4.-.-</ecNumber>
    </recommendedName>
</protein>
<keyword evidence="5" id="KW-0190">Covalent protein-DNA linkage</keyword>
<dbReference type="GO" id="GO:0008233">
    <property type="term" value="F:peptidase activity"/>
    <property type="evidence" value="ECO:0007669"/>
    <property type="project" value="UniProtKB-KW"/>
</dbReference>
<dbReference type="Pfam" id="PF02586">
    <property type="entry name" value="SRAP"/>
    <property type="match status" value="1"/>
</dbReference>
<keyword evidence="4 8" id="KW-0378">Hydrolase</keyword>
<evidence type="ECO:0000256" key="3">
    <source>
        <dbReference type="ARBA" id="ARBA00022763"/>
    </source>
</evidence>
<evidence type="ECO:0000256" key="7">
    <source>
        <dbReference type="ARBA" id="ARBA00023239"/>
    </source>
</evidence>
<evidence type="ECO:0000313" key="10">
    <source>
        <dbReference type="Proteomes" id="UP000549457"/>
    </source>
</evidence>
<evidence type="ECO:0000313" key="9">
    <source>
        <dbReference type="EMBL" id="MBB5223823.1"/>
    </source>
</evidence>
<dbReference type="GO" id="GO:0016829">
    <property type="term" value="F:lyase activity"/>
    <property type="evidence" value="ECO:0007669"/>
    <property type="project" value="UniProtKB-KW"/>
</dbReference>
<evidence type="ECO:0000256" key="1">
    <source>
        <dbReference type="ARBA" id="ARBA00008136"/>
    </source>
</evidence>
<dbReference type="Proteomes" id="UP000549457">
    <property type="component" value="Unassembled WGS sequence"/>
</dbReference>
<evidence type="ECO:0000256" key="5">
    <source>
        <dbReference type="ARBA" id="ARBA00023124"/>
    </source>
</evidence>
<keyword evidence="2 8" id="KW-0645">Protease</keyword>
<dbReference type="AlphaFoldDB" id="A0A840SX83"/>
<accession>A0A840SX83</accession>
<dbReference type="EMBL" id="JACHFM010000004">
    <property type="protein sequence ID" value="MBB5223823.1"/>
    <property type="molecule type" value="Genomic_DNA"/>
</dbReference>
<proteinExistence type="inferred from homology"/>
<keyword evidence="6" id="KW-0238">DNA-binding</keyword>
<dbReference type="SUPFAM" id="SSF143081">
    <property type="entry name" value="BB1717-like"/>
    <property type="match status" value="1"/>
</dbReference>
<dbReference type="GO" id="GO:0006508">
    <property type="term" value="P:proteolysis"/>
    <property type="evidence" value="ECO:0007669"/>
    <property type="project" value="UniProtKB-KW"/>
</dbReference>
<evidence type="ECO:0000256" key="2">
    <source>
        <dbReference type="ARBA" id="ARBA00022670"/>
    </source>
</evidence>
<dbReference type="PANTHER" id="PTHR13604:SF0">
    <property type="entry name" value="ABASIC SITE PROCESSING PROTEIN HMCES"/>
    <property type="match status" value="1"/>
</dbReference>
<comment type="caution">
    <text evidence="9">The sequence shown here is derived from an EMBL/GenBank/DDBJ whole genome shotgun (WGS) entry which is preliminary data.</text>
</comment>
<dbReference type="InterPro" id="IPR003738">
    <property type="entry name" value="SRAP"/>
</dbReference>
<evidence type="ECO:0000256" key="6">
    <source>
        <dbReference type="ARBA" id="ARBA00023125"/>
    </source>
</evidence>
<dbReference type="Gene3D" id="3.90.1680.10">
    <property type="entry name" value="SOS response associated peptidase-like"/>
    <property type="match status" value="1"/>
</dbReference>
<evidence type="ECO:0000256" key="8">
    <source>
        <dbReference type="RuleBase" id="RU364100"/>
    </source>
</evidence>
<organism evidence="9 10">
    <name type="scientific">Amaricoccus macauensis</name>
    <dbReference type="NCBI Taxonomy" id="57001"/>
    <lineage>
        <taxon>Bacteria</taxon>
        <taxon>Pseudomonadati</taxon>
        <taxon>Pseudomonadota</taxon>
        <taxon>Alphaproteobacteria</taxon>
        <taxon>Rhodobacterales</taxon>
        <taxon>Paracoccaceae</taxon>
        <taxon>Amaricoccus</taxon>
    </lineage>
</organism>
<sequence>MCGRYMITSSFEAMARLFEAEPGELGPEGIRPNVSPTEQVPVVLSHDGARGIELMRWGFIPQWYKSPTAGPLLINARSEKIAERPAFKEAIRTSRCLLPANGFYEWQGEKGARVPWVIHPAQGGLIAMAGLWREWRGPNGIIASVAIITCPANATLRPIHERMPVLIEPEDHALWLGERGPGAAPLLRPAAEERLVAVEANPETKAILGRRG</sequence>
<comment type="similarity">
    <text evidence="1 8">Belongs to the SOS response-associated peptidase family.</text>
</comment>
<keyword evidence="3" id="KW-0227">DNA damage</keyword>
<dbReference type="GO" id="GO:0106300">
    <property type="term" value="P:protein-DNA covalent cross-linking repair"/>
    <property type="evidence" value="ECO:0007669"/>
    <property type="project" value="InterPro"/>
</dbReference>
<keyword evidence="7" id="KW-0456">Lyase</keyword>
<keyword evidence="10" id="KW-1185">Reference proteome</keyword>
<dbReference type="EC" id="3.4.-.-" evidence="8"/>
<dbReference type="InterPro" id="IPR036590">
    <property type="entry name" value="SRAP-like"/>
</dbReference>
<name>A0A840SX83_9RHOB</name>
<dbReference type="PANTHER" id="PTHR13604">
    <property type="entry name" value="DC12-RELATED"/>
    <property type="match status" value="1"/>
</dbReference>